<dbReference type="InterPro" id="IPR042099">
    <property type="entry name" value="ANL_N_sf"/>
</dbReference>
<dbReference type="Pfam" id="PF23562">
    <property type="entry name" value="AMP-binding_C_3"/>
    <property type="match status" value="1"/>
</dbReference>
<sequence>MSQTPSFPKPSLDFPNIDYTSVQSLPELWAIASKTFGSTLALHDPHSTPEVLISYRQLYQSIHQFAAGLQSIGVKANEKIALFADNSPRWFIADQGIMTAGAANVVRSGQAERQELLYIYGDSDSTYLIVENLKTLNKLRPELDDLPINSVIVLSDEAINLDEPLRVLNFQQLMERGENATLHLVPQTLDTLATLLYTSGTTGKPKGVMLAHGNFLHQMSGAKKVIRPDVGDRALSILPSWHAYERTVEYYLLSQGCAQIYTNIRYFKQDLKTHKPNYMVGVPRLWESIYEGVQKQFREQPPTKQRLVNFFLNCSQTYVVAKRIANELSLEHRHPSSSQRLRARAKSVLLAPLHALGELIVYKKVRAATGGQIKCLISGGGSLARHLDTFYEIVNVPLLVGYGLTETSPITNVRRPERNLRGSSGPPLPLTEIRIVEPTTRQTLPQGEQGLVLIRGPQVMQGYYKKPEATAKAIDPEGWFDSGDLGWVTQKKDLVLTGRAKDTIVLSNGENIEPQPIEDACVRSPFIDQIMVVGQDQKSIGALIVPNLDALQQWAREKNLGLQIPIEGETERKDLDDGAIQKLFREEIKREVQNRPGYRSDDRIADFRTILEPFTIENGLMTQTLKIRRPVVRDRYRGIIDEIFEKNR</sequence>
<protein>
    <submittedName>
        <fullName evidence="2">Long-chain fatty acid--CoA ligase</fullName>
    </submittedName>
</protein>
<dbReference type="PROSITE" id="PS00455">
    <property type="entry name" value="AMP_BINDING"/>
    <property type="match status" value="1"/>
</dbReference>
<evidence type="ECO:0000313" key="2">
    <source>
        <dbReference type="EMBL" id="MBE9116422.1"/>
    </source>
</evidence>
<dbReference type="PANTHER" id="PTHR43813:SF1">
    <property type="entry name" value="ACYL-ACTIVATING ENZYME 16, CHLOROPLASTIC-RELATED"/>
    <property type="match status" value="1"/>
</dbReference>
<gene>
    <name evidence="2" type="ORF">IQ249_10975</name>
</gene>
<proteinExistence type="predicted"/>
<accession>A0A8J7DWE3</accession>
<dbReference type="PANTHER" id="PTHR43813">
    <property type="entry name" value="ACYL-ACTIVATING ENZYME 16, CHLOROPLASTIC-RELATED"/>
    <property type="match status" value="1"/>
</dbReference>
<dbReference type="InterPro" id="IPR052987">
    <property type="entry name" value="Chloroplast_AMP-bd_Enzymes"/>
</dbReference>
<keyword evidence="2" id="KW-0436">Ligase</keyword>
<dbReference type="Proteomes" id="UP000654482">
    <property type="component" value="Unassembled WGS sequence"/>
</dbReference>
<dbReference type="InterPro" id="IPR020845">
    <property type="entry name" value="AMP-binding_CS"/>
</dbReference>
<comment type="caution">
    <text evidence="2">The sequence shown here is derived from an EMBL/GenBank/DDBJ whole genome shotgun (WGS) entry which is preliminary data.</text>
</comment>
<name>A0A8J7DWE3_9CYAN</name>
<dbReference type="EMBL" id="JADEWZ010000014">
    <property type="protein sequence ID" value="MBE9116422.1"/>
    <property type="molecule type" value="Genomic_DNA"/>
</dbReference>
<dbReference type="SUPFAM" id="SSF56801">
    <property type="entry name" value="Acetyl-CoA synthetase-like"/>
    <property type="match status" value="1"/>
</dbReference>
<dbReference type="Pfam" id="PF00501">
    <property type="entry name" value="AMP-binding"/>
    <property type="match status" value="1"/>
</dbReference>
<feature type="domain" description="AMP-dependent synthetase/ligase" evidence="1">
    <location>
        <begin position="41"/>
        <end position="464"/>
    </location>
</feature>
<dbReference type="CDD" id="cd17640">
    <property type="entry name" value="LC_FACS_like"/>
    <property type="match status" value="1"/>
</dbReference>
<evidence type="ECO:0000313" key="3">
    <source>
        <dbReference type="Proteomes" id="UP000654482"/>
    </source>
</evidence>
<dbReference type="GO" id="GO:0008922">
    <property type="term" value="F:long-chain fatty acid [acyl-carrier-protein] ligase activity"/>
    <property type="evidence" value="ECO:0007669"/>
    <property type="project" value="TreeGrafter"/>
</dbReference>
<dbReference type="GO" id="GO:0030497">
    <property type="term" value="P:fatty acid elongation"/>
    <property type="evidence" value="ECO:0007669"/>
    <property type="project" value="TreeGrafter"/>
</dbReference>
<dbReference type="Gene3D" id="3.40.50.12780">
    <property type="entry name" value="N-terminal domain of ligase-like"/>
    <property type="match status" value="2"/>
</dbReference>
<keyword evidence="3" id="KW-1185">Reference proteome</keyword>
<dbReference type="InterPro" id="IPR000873">
    <property type="entry name" value="AMP-dep_synth/lig_dom"/>
</dbReference>
<dbReference type="RefSeq" id="WP_194029516.1">
    <property type="nucleotide sequence ID" value="NZ_JADEWZ010000014.1"/>
</dbReference>
<evidence type="ECO:0000259" key="1">
    <source>
        <dbReference type="Pfam" id="PF00501"/>
    </source>
</evidence>
<organism evidence="2 3">
    <name type="scientific">Lusitaniella coriacea LEGE 07157</name>
    <dbReference type="NCBI Taxonomy" id="945747"/>
    <lineage>
        <taxon>Bacteria</taxon>
        <taxon>Bacillati</taxon>
        <taxon>Cyanobacteriota</taxon>
        <taxon>Cyanophyceae</taxon>
        <taxon>Spirulinales</taxon>
        <taxon>Lusitaniellaceae</taxon>
        <taxon>Lusitaniella</taxon>
    </lineage>
</organism>
<dbReference type="AlphaFoldDB" id="A0A8J7DWE3"/>
<reference evidence="2" key="1">
    <citation type="submission" date="2020-10" db="EMBL/GenBank/DDBJ databases">
        <authorList>
            <person name="Castelo-Branco R."/>
            <person name="Eusebio N."/>
            <person name="Adriana R."/>
            <person name="Vieira A."/>
            <person name="Brugerolle De Fraissinette N."/>
            <person name="Rezende De Castro R."/>
            <person name="Schneider M.P."/>
            <person name="Vasconcelos V."/>
            <person name="Leao P.N."/>
        </authorList>
    </citation>
    <scope>NUCLEOTIDE SEQUENCE</scope>
    <source>
        <strain evidence="2">LEGE 07157</strain>
    </source>
</reference>